<organism evidence="1 2">
    <name type="scientific">Phakopsora pachyrhizi</name>
    <name type="common">Asian soybean rust disease fungus</name>
    <dbReference type="NCBI Taxonomy" id="170000"/>
    <lineage>
        <taxon>Eukaryota</taxon>
        <taxon>Fungi</taxon>
        <taxon>Dikarya</taxon>
        <taxon>Basidiomycota</taxon>
        <taxon>Pucciniomycotina</taxon>
        <taxon>Pucciniomycetes</taxon>
        <taxon>Pucciniales</taxon>
        <taxon>Phakopsoraceae</taxon>
        <taxon>Phakopsora</taxon>
    </lineage>
</organism>
<dbReference type="Proteomes" id="UP001153365">
    <property type="component" value="Unassembled WGS sequence"/>
</dbReference>
<accession>A0AAV0ASN0</accession>
<dbReference type="EMBL" id="CALTRL010001029">
    <property type="protein sequence ID" value="CAH7670599.1"/>
    <property type="molecule type" value="Genomic_DNA"/>
</dbReference>
<keyword evidence="2" id="KW-1185">Reference proteome</keyword>
<proteinExistence type="predicted"/>
<name>A0AAV0ASN0_PHAPC</name>
<gene>
    <name evidence="1" type="ORF">PPACK8108_LOCUS5330</name>
</gene>
<evidence type="ECO:0000313" key="2">
    <source>
        <dbReference type="Proteomes" id="UP001153365"/>
    </source>
</evidence>
<evidence type="ECO:0000313" key="1">
    <source>
        <dbReference type="EMBL" id="CAH7670599.1"/>
    </source>
</evidence>
<comment type="caution">
    <text evidence="1">The sequence shown here is derived from an EMBL/GenBank/DDBJ whole genome shotgun (WGS) entry which is preliminary data.</text>
</comment>
<sequence>QSMCGYIIMLYGVQLVWPSKRQTLVATSTAHEELMSIAYAVRESVWLKCTME</sequence>
<protein>
    <submittedName>
        <fullName evidence="1">Uncharacterized protein</fullName>
    </submittedName>
</protein>
<reference evidence="1" key="1">
    <citation type="submission" date="2022-06" db="EMBL/GenBank/DDBJ databases">
        <authorList>
            <consortium name="SYNGENTA / RWTH Aachen University"/>
        </authorList>
    </citation>
    <scope>NUCLEOTIDE SEQUENCE</scope>
</reference>
<feature type="non-terminal residue" evidence="1">
    <location>
        <position position="52"/>
    </location>
</feature>
<feature type="non-terminal residue" evidence="1">
    <location>
        <position position="1"/>
    </location>
</feature>
<dbReference type="AlphaFoldDB" id="A0AAV0ASN0"/>